<evidence type="ECO:0008006" key="4">
    <source>
        <dbReference type="Google" id="ProtNLM"/>
    </source>
</evidence>
<dbReference type="EMBL" id="MU864460">
    <property type="protein sequence ID" value="KAK4185138.1"/>
    <property type="molecule type" value="Genomic_DNA"/>
</dbReference>
<dbReference type="GO" id="GO:0016491">
    <property type="term" value="F:oxidoreductase activity"/>
    <property type="evidence" value="ECO:0007669"/>
    <property type="project" value="UniProtKB-KW"/>
</dbReference>
<dbReference type="SUPFAM" id="SSF51735">
    <property type="entry name" value="NAD(P)-binding Rossmann-fold domains"/>
    <property type="match status" value="1"/>
</dbReference>
<evidence type="ECO:0000313" key="3">
    <source>
        <dbReference type="Proteomes" id="UP001302126"/>
    </source>
</evidence>
<comment type="caution">
    <text evidence="2">The sequence shown here is derived from an EMBL/GenBank/DDBJ whole genome shotgun (WGS) entry which is preliminary data.</text>
</comment>
<dbReference type="PANTHER" id="PTHR47534">
    <property type="entry name" value="YALI0E05731P"/>
    <property type="match status" value="1"/>
</dbReference>
<dbReference type="InterPro" id="IPR036291">
    <property type="entry name" value="NAD(P)-bd_dom_sf"/>
</dbReference>
<dbReference type="PANTHER" id="PTHR47534:SF3">
    <property type="entry name" value="ALCOHOL DEHYDROGENASE-LIKE C-TERMINAL DOMAIN-CONTAINING PROTEIN"/>
    <property type="match status" value="1"/>
</dbReference>
<proteinExistence type="predicted"/>
<gene>
    <name evidence="2" type="ORF">QBC35DRAFT_29413</name>
</gene>
<keyword evidence="1" id="KW-0560">Oxidoreductase</keyword>
<name>A0AAN7AFB0_9PEZI</name>
<dbReference type="InterPro" id="IPR052228">
    <property type="entry name" value="Sec_Metab_Biosynth_Oxidored"/>
</dbReference>
<dbReference type="Pfam" id="PF00106">
    <property type="entry name" value="adh_short"/>
    <property type="match status" value="1"/>
</dbReference>
<keyword evidence="3" id="KW-1185">Reference proteome</keyword>
<organism evidence="2 3">
    <name type="scientific">Podospora australis</name>
    <dbReference type="NCBI Taxonomy" id="1536484"/>
    <lineage>
        <taxon>Eukaryota</taxon>
        <taxon>Fungi</taxon>
        <taxon>Dikarya</taxon>
        <taxon>Ascomycota</taxon>
        <taxon>Pezizomycotina</taxon>
        <taxon>Sordariomycetes</taxon>
        <taxon>Sordariomycetidae</taxon>
        <taxon>Sordariales</taxon>
        <taxon>Podosporaceae</taxon>
        <taxon>Podospora</taxon>
    </lineage>
</organism>
<reference evidence="2" key="1">
    <citation type="journal article" date="2023" name="Mol. Phylogenet. Evol.">
        <title>Genome-scale phylogeny and comparative genomics of the fungal order Sordariales.</title>
        <authorList>
            <person name="Hensen N."/>
            <person name="Bonometti L."/>
            <person name="Westerberg I."/>
            <person name="Brannstrom I.O."/>
            <person name="Guillou S."/>
            <person name="Cros-Aarteil S."/>
            <person name="Calhoun S."/>
            <person name="Haridas S."/>
            <person name="Kuo A."/>
            <person name="Mondo S."/>
            <person name="Pangilinan J."/>
            <person name="Riley R."/>
            <person name="LaButti K."/>
            <person name="Andreopoulos B."/>
            <person name="Lipzen A."/>
            <person name="Chen C."/>
            <person name="Yan M."/>
            <person name="Daum C."/>
            <person name="Ng V."/>
            <person name="Clum A."/>
            <person name="Steindorff A."/>
            <person name="Ohm R.A."/>
            <person name="Martin F."/>
            <person name="Silar P."/>
            <person name="Natvig D.O."/>
            <person name="Lalanne C."/>
            <person name="Gautier V."/>
            <person name="Ament-Velasquez S.L."/>
            <person name="Kruys A."/>
            <person name="Hutchinson M.I."/>
            <person name="Powell A.J."/>
            <person name="Barry K."/>
            <person name="Miller A.N."/>
            <person name="Grigoriev I.V."/>
            <person name="Debuchy R."/>
            <person name="Gladieux P."/>
            <person name="Hiltunen Thoren M."/>
            <person name="Johannesson H."/>
        </authorList>
    </citation>
    <scope>NUCLEOTIDE SEQUENCE</scope>
    <source>
        <strain evidence="2">PSN309</strain>
    </source>
</reference>
<dbReference type="Gene3D" id="3.40.50.720">
    <property type="entry name" value="NAD(P)-binding Rossmann-like Domain"/>
    <property type="match status" value="1"/>
</dbReference>
<protein>
    <recommendedName>
        <fullName evidence="4">Dehydrogenase/reductase</fullName>
    </recommendedName>
</protein>
<reference evidence="2" key="2">
    <citation type="submission" date="2023-05" db="EMBL/GenBank/DDBJ databases">
        <authorList>
            <consortium name="Lawrence Berkeley National Laboratory"/>
            <person name="Steindorff A."/>
            <person name="Hensen N."/>
            <person name="Bonometti L."/>
            <person name="Westerberg I."/>
            <person name="Brannstrom I.O."/>
            <person name="Guillou S."/>
            <person name="Cros-Aarteil S."/>
            <person name="Calhoun S."/>
            <person name="Haridas S."/>
            <person name="Kuo A."/>
            <person name="Mondo S."/>
            <person name="Pangilinan J."/>
            <person name="Riley R."/>
            <person name="Labutti K."/>
            <person name="Andreopoulos B."/>
            <person name="Lipzen A."/>
            <person name="Chen C."/>
            <person name="Yanf M."/>
            <person name="Daum C."/>
            <person name="Ng V."/>
            <person name="Clum A."/>
            <person name="Ohm R."/>
            <person name="Martin F."/>
            <person name="Silar P."/>
            <person name="Natvig D."/>
            <person name="Lalanne C."/>
            <person name="Gautier V."/>
            <person name="Ament-Velasquez S.L."/>
            <person name="Kruys A."/>
            <person name="Hutchinson M.I."/>
            <person name="Powell A.J."/>
            <person name="Barry K."/>
            <person name="Miller A.N."/>
            <person name="Grigoriev I.V."/>
            <person name="Debuchy R."/>
            <person name="Gladieux P."/>
            <person name="Thoren M.H."/>
            <person name="Johannesson H."/>
        </authorList>
    </citation>
    <scope>NUCLEOTIDE SEQUENCE</scope>
    <source>
        <strain evidence="2">PSN309</strain>
    </source>
</reference>
<accession>A0AAN7AFB0</accession>
<dbReference type="AlphaFoldDB" id="A0AAN7AFB0"/>
<evidence type="ECO:0000256" key="1">
    <source>
        <dbReference type="ARBA" id="ARBA00023002"/>
    </source>
</evidence>
<dbReference type="InterPro" id="IPR002347">
    <property type="entry name" value="SDR_fam"/>
</dbReference>
<evidence type="ECO:0000313" key="2">
    <source>
        <dbReference type="EMBL" id="KAK4185138.1"/>
    </source>
</evidence>
<dbReference type="Proteomes" id="UP001302126">
    <property type="component" value="Unassembled WGS sequence"/>
</dbReference>
<sequence length="288" mass="31875">MSIKALVVGGTSGIGYGLACRVAAEAPSSSVIISGRNKPPNIPHPNMQFLRLDASSMREIKKYTDSFKASHADQKLDFLIMTQGVISLDGRTETTEGIDRNMALYYYGKQLLIRELLPVLKEDAKVIIVLNAKAGHPDKLNWNDLDLKKTFSLMGAASHCFTMTDGMIQQFAHQQQQAGNARRHFIHVYPGFVSTNISSSLPWYLRGPSTVLMRTVGVSPDTCAAYLLKGASEATAAAEKKVKFWNNIDQKGHEVAGKAVWTEDQRKKVEDHTWNIIDQALKVTARRA</sequence>